<evidence type="ECO:0000313" key="9">
    <source>
        <dbReference type="EMBL" id="KAF2178249.1"/>
    </source>
</evidence>
<sequence length="331" mass="36879">VVGIDGVAVHLWDIPKTKISHILKLSILQGMFLWLAMMCAKVSILLLYLRLSPYKYFRGITYGLLAIVIVYGFLGSFEFLFACQPIAKYWNHTIAHGSCFNQSVFWLSNAAANSATDIIMVFLPIFMLWNVRIPIRQKIGLMAIFMTGSFVSVTSIIRLYYQVKLKGAKDGSWKAFTTAVWSTAELHVGLICTSLPYARPFLRHHFPKLLGSSDHTNTLATRRTKRSSQAAPATLPLNDEDEIWLCRTGNGLNGGIPLSPFNSAPKLSKAESVSLHTVIREDKSVTPSVQAGKTTSQGDEDSQRAILVADGIEIISDINVKEESTRRHNRY</sequence>
<evidence type="ECO:0000256" key="1">
    <source>
        <dbReference type="ARBA" id="ARBA00004141"/>
    </source>
</evidence>
<evidence type="ECO:0000256" key="5">
    <source>
        <dbReference type="ARBA" id="ARBA00038359"/>
    </source>
</evidence>
<dbReference type="PANTHER" id="PTHR33048:SF124">
    <property type="entry name" value="INTEGRAL MEMBRANE PROTEIN"/>
    <property type="match status" value="1"/>
</dbReference>
<gene>
    <name evidence="9" type="ORF">K469DRAFT_600191</name>
</gene>
<accession>A0A6A6DJ26</accession>
<proteinExistence type="inferred from homology"/>
<evidence type="ECO:0000256" key="2">
    <source>
        <dbReference type="ARBA" id="ARBA00022692"/>
    </source>
</evidence>
<dbReference type="InterPro" id="IPR052337">
    <property type="entry name" value="SAT4-like"/>
</dbReference>
<evidence type="ECO:0000256" key="3">
    <source>
        <dbReference type="ARBA" id="ARBA00022989"/>
    </source>
</evidence>
<keyword evidence="4 7" id="KW-0472">Membrane</keyword>
<feature type="transmembrane region" description="Helical" evidence="7">
    <location>
        <begin position="173"/>
        <end position="198"/>
    </location>
</feature>
<name>A0A6A6DJ26_9PEZI</name>
<dbReference type="Proteomes" id="UP000800200">
    <property type="component" value="Unassembled WGS sequence"/>
</dbReference>
<keyword evidence="3 7" id="KW-1133">Transmembrane helix</keyword>
<comment type="subcellular location">
    <subcellularLocation>
        <location evidence="1">Membrane</location>
        <topology evidence="1">Multi-pass membrane protein</topology>
    </subcellularLocation>
</comment>
<keyword evidence="2 7" id="KW-0812">Transmembrane</keyword>
<keyword evidence="10" id="KW-1185">Reference proteome</keyword>
<evidence type="ECO:0000256" key="4">
    <source>
        <dbReference type="ARBA" id="ARBA00023136"/>
    </source>
</evidence>
<dbReference type="Pfam" id="PF20684">
    <property type="entry name" value="Fung_rhodopsin"/>
    <property type="match status" value="1"/>
</dbReference>
<feature type="transmembrane region" description="Helical" evidence="7">
    <location>
        <begin position="110"/>
        <end position="129"/>
    </location>
</feature>
<feature type="non-terminal residue" evidence="9">
    <location>
        <position position="1"/>
    </location>
</feature>
<dbReference type="PANTHER" id="PTHR33048">
    <property type="entry name" value="PTH11-LIKE INTEGRAL MEMBRANE PROTEIN (AFU_ORTHOLOGUE AFUA_5G11245)"/>
    <property type="match status" value="1"/>
</dbReference>
<feature type="domain" description="Rhodopsin" evidence="8">
    <location>
        <begin position="6"/>
        <end position="203"/>
    </location>
</feature>
<feature type="transmembrane region" description="Helical" evidence="7">
    <location>
        <begin position="141"/>
        <end position="161"/>
    </location>
</feature>
<dbReference type="InterPro" id="IPR049326">
    <property type="entry name" value="Rhodopsin_dom_fungi"/>
</dbReference>
<organism evidence="9 10">
    <name type="scientific">Zopfia rhizophila CBS 207.26</name>
    <dbReference type="NCBI Taxonomy" id="1314779"/>
    <lineage>
        <taxon>Eukaryota</taxon>
        <taxon>Fungi</taxon>
        <taxon>Dikarya</taxon>
        <taxon>Ascomycota</taxon>
        <taxon>Pezizomycotina</taxon>
        <taxon>Dothideomycetes</taxon>
        <taxon>Dothideomycetes incertae sedis</taxon>
        <taxon>Zopfiaceae</taxon>
        <taxon>Zopfia</taxon>
    </lineage>
</organism>
<evidence type="ECO:0000256" key="6">
    <source>
        <dbReference type="SAM" id="MobiDB-lite"/>
    </source>
</evidence>
<evidence type="ECO:0000313" key="10">
    <source>
        <dbReference type="Proteomes" id="UP000800200"/>
    </source>
</evidence>
<evidence type="ECO:0000256" key="7">
    <source>
        <dbReference type="SAM" id="Phobius"/>
    </source>
</evidence>
<feature type="compositionally biased region" description="Polar residues" evidence="6">
    <location>
        <begin position="285"/>
        <end position="297"/>
    </location>
</feature>
<dbReference type="EMBL" id="ML994676">
    <property type="protein sequence ID" value="KAF2178249.1"/>
    <property type="molecule type" value="Genomic_DNA"/>
</dbReference>
<evidence type="ECO:0000259" key="8">
    <source>
        <dbReference type="Pfam" id="PF20684"/>
    </source>
</evidence>
<feature type="region of interest" description="Disordered" evidence="6">
    <location>
        <begin position="284"/>
        <end position="303"/>
    </location>
</feature>
<dbReference type="OrthoDB" id="5278984at2759"/>
<dbReference type="GO" id="GO:0016020">
    <property type="term" value="C:membrane"/>
    <property type="evidence" value="ECO:0007669"/>
    <property type="project" value="UniProtKB-SubCell"/>
</dbReference>
<protein>
    <recommendedName>
        <fullName evidence="8">Rhodopsin domain-containing protein</fullName>
    </recommendedName>
</protein>
<comment type="similarity">
    <text evidence="5">Belongs to the SAT4 family.</text>
</comment>
<reference evidence="9" key="1">
    <citation type="journal article" date="2020" name="Stud. Mycol.">
        <title>101 Dothideomycetes genomes: a test case for predicting lifestyles and emergence of pathogens.</title>
        <authorList>
            <person name="Haridas S."/>
            <person name="Albert R."/>
            <person name="Binder M."/>
            <person name="Bloem J."/>
            <person name="Labutti K."/>
            <person name="Salamov A."/>
            <person name="Andreopoulos B."/>
            <person name="Baker S."/>
            <person name="Barry K."/>
            <person name="Bills G."/>
            <person name="Bluhm B."/>
            <person name="Cannon C."/>
            <person name="Castanera R."/>
            <person name="Culley D."/>
            <person name="Daum C."/>
            <person name="Ezra D."/>
            <person name="Gonzalez J."/>
            <person name="Henrissat B."/>
            <person name="Kuo A."/>
            <person name="Liang C."/>
            <person name="Lipzen A."/>
            <person name="Lutzoni F."/>
            <person name="Magnuson J."/>
            <person name="Mondo S."/>
            <person name="Nolan M."/>
            <person name="Ohm R."/>
            <person name="Pangilinan J."/>
            <person name="Park H.-J."/>
            <person name="Ramirez L."/>
            <person name="Alfaro M."/>
            <person name="Sun H."/>
            <person name="Tritt A."/>
            <person name="Yoshinaga Y."/>
            <person name="Zwiers L.-H."/>
            <person name="Turgeon B."/>
            <person name="Goodwin S."/>
            <person name="Spatafora J."/>
            <person name="Crous P."/>
            <person name="Grigoriev I."/>
        </authorList>
    </citation>
    <scope>NUCLEOTIDE SEQUENCE</scope>
    <source>
        <strain evidence="9">CBS 207.26</strain>
    </source>
</reference>
<feature type="transmembrane region" description="Helical" evidence="7">
    <location>
        <begin position="31"/>
        <end position="49"/>
    </location>
</feature>
<feature type="transmembrane region" description="Helical" evidence="7">
    <location>
        <begin position="61"/>
        <end position="82"/>
    </location>
</feature>
<dbReference type="AlphaFoldDB" id="A0A6A6DJ26"/>